<proteinExistence type="predicted"/>
<keyword evidence="1 2" id="KW-0479">Metal-binding</keyword>
<feature type="binding site" evidence="1">
    <location>
        <position position="24"/>
    </location>
    <ligand>
        <name>Zn(2+)</name>
        <dbReference type="ChEBI" id="CHEBI:29105"/>
        <note>catalytic</note>
    </ligand>
</feature>
<evidence type="ECO:0000256" key="1">
    <source>
        <dbReference type="PROSITE-ProRule" id="PRU01211"/>
    </source>
</evidence>
<dbReference type="AlphaFoldDB" id="A0A183FXE1"/>
<feature type="domain" description="Peptidase M12A" evidence="3">
    <location>
        <begin position="1"/>
        <end position="138"/>
    </location>
</feature>
<feature type="binding site" evidence="1">
    <location>
        <position position="18"/>
    </location>
    <ligand>
        <name>Zn(2+)</name>
        <dbReference type="ChEBI" id="CHEBI:29105"/>
        <note>catalytic</note>
    </ligand>
</feature>
<dbReference type="Pfam" id="PF01400">
    <property type="entry name" value="Astacin"/>
    <property type="match status" value="2"/>
</dbReference>
<reference evidence="4 5" key="1">
    <citation type="submission" date="2018-11" db="EMBL/GenBank/DDBJ databases">
        <authorList>
            <consortium name="Pathogen Informatics"/>
        </authorList>
    </citation>
    <scope>NUCLEOTIDE SEQUENCE [LARGE SCALE GENOMIC DNA]</scope>
</reference>
<keyword evidence="5" id="KW-1185">Reference proteome</keyword>
<name>A0A183FXE1_HELPZ</name>
<dbReference type="PANTHER" id="PTHR10127">
    <property type="entry name" value="DISCOIDIN, CUB, EGF, LAMININ , AND ZINC METALLOPROTEASE DOMAIN CONTAINING"/>
    <property type="match status" value="1"/>
</dbReference>
<dbReference type="InterPro" id="IPR024079">
    <property type="entry name" value="MetalloPept_cat_dom_sf"/>
</dbReference>
<evidence type="ECO:0000256" key="2">
    <source>
        <dbReference type="RuleBase" id="RU361183"/>
    </source>
</evidence>
<dbReference type="PANTHER" id="PTHR10127:SF875">
    <property type="entry name" value="ZINC METALLOPROTEINASE NAS-28"/>
    <property type="match status" value="1"/>
</dbReference>
<accession>A0A183FXE1</accession>
<feature type="active site" evidence="1">
    <location>
        <position position="15"/>
    </location>
</feature>
<keyword evidence="1 2" id="KW-0645">Protease</keyword>
<sequence length="212" mass="24042">MNTTWLRMLGTVTHEIAHSLGFYHTQSRYDRNDYVSVDMDNINPDLQYNFAQVYCSEREFCGLLLVNGVFQMTRKTSTHFGLPYDYGSMMEYDAYAFAENPNQYTIWPKNSIWTNTMGQRVAPAFSDMLEVNWLYNCSSLCSNVPVPPCRQPGYQNPRDCSSCLCPQMFGGQYCGQLPTGNAVNCNGKVIQVRIAGSVLTKVQVIESHDCIT</sequence>
<dbReference type="PRINTS" id="PR00480">
    <property type="entry name" value="ASTACIN"/>
</dbReference>
<gene>
    <name evidence="4" type="ORF">HPBE_LOCUS13213</name>
</gene>
<dbReference type="GO" id="GO:0004222">
    <property type="term" value="F:metalloendopeptidase activity"/>
    <property type="evidence" value="ECO:0007669"/>
    <property type="project" value="UniProtKB-UniRule"/>
</dbReference>
<keyword evidence="1 2" id="KW-0482">Metalloprotease</keyword>
<comment type="caution">
    <text evidence="1">Lacks conserved residue(s) required for the propagation of feature annotation.</text>
</comment>
<accession>A0A3P8D4D4</accession>
<dbReference type="Proteomes" id="UP000050761">
    <property type="component" value="Unassembled WGS sequence"/>
</dbReference>
<keyword evidence="1 2" id="KW-0378">Hydrolase</keyword>
<evidence type="ECO:0000313" key="6">
    <source>
        <dbReference type="WBParaSite" id="HPBE_0001321201-mRNA-1"/>
    </source>
</evidence>
<dbReference type="GO" id="GO:0006508">
    <property type="term" value="P:proteolysis"/>
    <property type="evidence" value="ECO:0007669"/>
    <property type="project" value="UniProtKB-KW"/>
</dbReference>
<comment type="cofactor">
    <cofactor evidence="1 2">
        <name>Zn(2+)</name>
        <dbReference type="ChEBI" id="CHEBI:29105"/>
    </cofactor>
    <text evidence="1 2">Binds 1 zinc ion per subunit.</text>
</comment>
<feature type="binding site" evidence="1">
    <location>
        <position position="14"/>
    </location>
    <ligand>
        <name>Zn(2+)</name>
        <dbReference type="ChEBI" id="CHEBI:29105"/>
        <note>catalytic</note>
    </ligand>
</feature>
<evidence type="ECO:0000313" key="5">
    <source>
        <dbReference type="Proteomes" id="UP000050761"/>
    </source>
</evidence>
<dbReference type="InterPro" id="IPR001506">
    <property type="entry name" value="Peptidase_M12A"/>
</dbReference>
<dbReference type="GO" id="GO:0008270">
    <property type="term" value="F:zinc ion binding"/>
    <property type="evidence" value="ECO:0007669"/>
    <property type="project" value="UniProtKB-UniRule"/>
</dbReference>
<dbReference type="Gene3D" id="3.40.390.10">
    <property type="entry name" value="Collagenase (Catalytic Domain)"/>
    <property type="match status" value="1"/>
</dbReference>
<dbReference type="SUPFAM" id="SSF55486">
    <property type="entry name" value="Metalloproteases ('zincins'), catalytic domain"/>
    <property type="match status" value="1"/>
</dbReference>
<dbReference type="PROSITE" id="PS51864">
    <property type="entry name" value="ASTACIN"/>
    <property type="match status" value="1"/>
</dbReference>
<dbReference type="EMBL" id="UZAH01027825">
    <property type="protein sequence ID" value="VDO95328.1"/>
    <property type="molecule type" value="Genomic_DNA"/>
</dbReference>
<dbReference type="WBParaSite" id="HPBE_0001321201-mRNA-1">
    <property type="protein sequence ID" value="HPBE_0001321201-mRNA-1"/>
    <property type="gene ID" value="HPBE_0001321201"/>
</dbReference>
<dbReference type="OrthoDB" id="5826793at2759"/>
<reference evidence="6" key="2">
    <citation type="submission" date="2019-09" db="UniProtKB">
        <authorList>
            <consortium name="WormBaseParasite"/>
        </authorList>
    </citation>
    <scope>IDENTIFICATION</scope>
</reference>
<evidence type="ECO:0000259" key="3">
    <source>
        <dbReference type="PROSITE" id="PS51864"/>
    </source>
</evidence>
<protein>
    <recommendedName>
        <fullName evidence="2">Metalloendopeptidase</fullName>
        <ecNumber evidence="2">3.4.24.-</ecNumber>
    </recommendedName>
</protein>
<evidence type="ECO:0000313" key="4">
    <source>
        <dbReference type="EMBL" id="VDO95328.1"/>
    </source>
</evidence>
<organism evidence="5 6">
    <name type="scientific">Heligmosomoides polygyrus</name>
    <name type="common">Parasitic roundworm</name>
    <dbReference type="NCBI Taxonomy" id="6339"/>
    <lineage>
        <taxon>Eukaryota</taxon>
        <taxon>Metazoa</taxon>
        <taxon>Ecdysozoa</taxon>
        <taxon>Nematoda</taxon>
        <taxon>Chromadorea</taxon>
        <taxon>Rhabditida</taxon>
        <taxon>Rhabditina</taxon>
        <taxon>Rhabditomorpha</taxon>
        <taxon>Strongyloidea</taxon>
        <taxon>Heligmosomidae</taxon>
        <taxon>Heligmosomoides</taxon>
    </lineage>
</organism>
<dbReference type="EC" id="3.4.24.-" evidence="2"/>
<keyword evidence="1 2" id="KW-0862">Zinc</keyword>